<dbReference type="PANTHER" id="PTHR10539">
    <property type="entry name" value="26S PROTEASOME NON-ATPASE REGULATORY SUBUNIT 13"/>
    <property type="match status" value="1"/>
</dbReference>
<name>A0A1E4TLF9_9ASCO</name>
<dbReference type="InterPro" id="IPR036390">
    <property type="entry name" value="WH_DNA-bd_sf"/>
</dbReference>
<dbReference type="GO" id="GO:0043161">
    <property type="term" value="P:proteasome-mediated ubiquitin-dependent protein catabolic process"/>
    <property type="evidence" value="ECO:0007669"/>
    <property type="project" value="EnsemblFungi"/>
</dbReference>
<dbReference type="SMART" id="SM00088">
    <property type="entry name" value="PINT"/>
    <property type="match status" value="1"/>
</dbReference>
<dbReference type="AlphaFoldDB" id="A0A1E4TLF9"/>
<accession>A0A1E4TLF9</accession>
<dbReference type="InterPro" id="IPR054179">
    <property type="entry name" value="PSD13_N"/>
</dbReference>
<dbReference type="Proteomes" id="UP000095023">
    <property type="component" value="Unassembled WGS sequence"/>
</dbReference>
<keyword evidence="5" id="KW-1185">Reference proteome</keyword>
<dbReference type="GO" id="GO:0005198">
    <property type="term" value="F:structural molecule activity"/>
    <property type="evidence" value="ECO:0007669"/>
    <property type="project" value="EnsemblFungi"/>
</dbReference>
<sequence>MDVQEKLAELREKAPEELQGGLYAIEDLWDRKLWHQLTDALLELSNIRESEPFRMDIFETVVLAFKDKINQLKLIELGIKATSVLKPEDAVVFMKQLTDGALTEEATVFGEIEQARLQLQIGNLKDAKKALDEASKILDHFNSVEPRIYAAYYKASAKYHEAKAEFSSYYRTTLLYLSCIQLEDLSADELYKEAYDISIAALLGDIYNFGELILHPILNALDGTETEWLKSLLVAINIGDLAKFTDMTSKLNNVPILKNSLPFLQQKICLAALVETAFSRPPADRILDFELIAQSCQIPVDQVEHLIMKALSIKLIEGSIDQVSQTVTISWIQPRILNIEQIGAMRDRLVSWDKTVSNVTAWVDSLGADLWAQQV</sequence>
<dbReference type="PANTHER" id="PTHR10539:SF0">
    <property type="entry name" value="26S PROTEASOME NON-ATPASE REGULATORY SUBUNIT 13"/>
    <property type="match status" value="1"/>
</dbReference>
<dbReference type="InterPro" id="IPR040798">
    <property type="entry name" value="Rpn9_C"/>
</dbReference>
<reference evidence="5" key="1">
    <citation type="submission" date="2016-02" db="EMBL/GenBank/DDBJ databases">
        <title>Comparative genomics of biotechnologically important yeasts.</title>
        <authorList>
            <consortium name="DOE Joint Genome Institute"/>
            <person name="Riley R."/>
            <person name="Haridas S."/>
            <person name="Wolfe K.H."/>
            <person name="Lopes M.R."/>
            <person name="Hittinger C.T."/>
            <person name="Goker M."/>
            <person name="Salamov A."/>
            <person name="Wisecaver J."/>
            <person name="Long T.M."/>
            <person name="Aerts A.L."/>
            <person name="Barry K."/>
            <person name="Choi C."/>
            <person name="Clum A."/>
            <person name="Coughlan A.Y."/>
            <person name="Deshpande S."/>
            <person name="Douglass A.P."/>
            <person name="Hanson S.J."/>
            <person name="Klenk H.-P."/>
            <person name="Labutti K."/>
            <person name="Lapidus A."/>
            <person name="Lindquist E."/>
            <person name="Lipzen A."/>
            <person name="Meier-Kolthoff J.P."/>
            <person name="Ohm R.A."/>
            <person name="Otillar R.P."/>
            <person name="Pangilinan J."/>
            <person name="Peng Y."/>
            <person name="Rokas A."/>
            <person name="Rosa C.A."/>
            <person name="Scheuner C."/>
            <person name="Sibirny A.A."/>
            <person name="Slot J.C."/>
            <person name="Stielow J.B."/>
            <person name="Sun H."/>
            <person name="Kurtzman C.P."/>
            <person name="Blackwell M."/>
            <person name="Jeffries T.W."/>
            <person name="Grigoriev I.V."/>
        </authorList>
    </citation>
    <scope>NUCLEOTIDE SEQUENCE [LARGE SCALE GENOMIC DNA]</scope>
    <source>
        <strain evidence="5">NRRL Y-17796</strain>
    </source>
</reference>
<organism evidence="4 5">
    <name type="scientific">Tortispora caseinolytica NRRL Y-17796</name>
    <dbReference type="NCBI Taxonomy" id="767744"/>
    <lineage>
        <taxon>Eukaryota</taxon>
        <taxon>Fungi</taxon>
        <taxon>Dikarya</taxon>
        <taxon>Ascomycota</taxon>
        <taxon>Saccharomycotina</taxon>
        <taxon>Trigonopsidomycetes</taxon>
        <taxon>Trigonopsidales</taxon>
        <taxon>Trigonopsidaceae</taxon>
        <taxon>Tortispora</taxon>
    </lineage>
</organism>
<comment type="similarity">
    <text evidence="1">Belongs to the proteasome subunit S11 family.</text>
</comment>
<evidence type="ECO:0000313" key="5">
    <source>
        <dbReference type="Proteomes" id="UP000095023"/>
    </source>
</evidence>
<dbReference type="GO" id="GO:0005829">
    <property type="term" value="C:cytosol"/>
    <property type="evidence" value="ECO:0007669"/>
    <property type="project" value="EnsemblFungi"/>
</dbReference>
<dbReference type="GO" id="GO:0043248">
    <property type="term" value="P:proteasome assembly"/>
    <property type="evidence" value="ECO:0007669"/>
    <property type="project" value="EnsemblFungi"/>
</dbReference>
<evidence type="ECO:0000313" key="4">
    <source>
        <dbReference type="EMBL" id="ODV92557.1"/>
    </source>
</evidence>
<dbReference type="Pfam" id="PF18261">
    <property type="entry name" value="Rpn9_C"/>
    <property type="match status" value="1"/>
</dbReference>
<feature type="domain" description="PCI" evidence="3">
    <location>
        <begin position="168"/>
        <end position="334"/>
    </location>
</feature>
<evidence type="ECO:0000256" key="1">
    <source>
        <dbReference type="ARBA" id="ARBA00006207"/>
    </source>
</evidence>
<protein>
    <recommendedName>
        <fullName evidence="3">PCI domain-containing protein</fullName>
    </recommendedName>
</protein>
<dbReference type="InterPro" id="IPR000717">
    <property type="entry name" value="PCI_dom"/>
</dbReference>
<dbReference type="Pfam" id="PF22037">
    <property type="entry name" value="PSD13_N"/>
    <property type="match status" value="1"/>
</dbReference>
<dbReference type="OrthoDB" id="1093at2759"/>
<dbReference type="GO" id="GO:0005634">
    <property type="term" value="C:nucleus"/>
    <property type="evidence" value="ECO:0007669"/>
    <property type="project" value="EnsemblFungi"/>
</dbReference>
<dbReference type="Pfam" id="PF01399">
    <property type="entry name" value="PCI"/>
    <property type="match status" value="1"/>
</dbReference>
<keyword evidence="2" id="KW-0647">Proteasome</keyword>
<dbReference type="PROSITE" id="PS50250">
    <property type="entry name" value="PCI"/>
    <property type="match status" value="1"/>
</dbReference>
<dbReference type="InterPro" id="IPR035298">
    <property type="entry name" value="PSMD13"/>
</dbReference>
<evidence type="ECO:0000256" key="2">
    <source>
        <dbReference type="ARBA" id="ARBA00022942"/>
    </source>
</evidence>
<dbReference type="GO" id="GO:0008541">
    <property type="term" value="C:proteasome regulatory particle, lid subcomplex"/>
    <property type="evidence" value="ECO:0007669"/>
    <property type="project" value="EnsemblFungi"/>
</dbReference>
<proteinExistence type="inferred from homology"/>
<evidence type="ECO:0000259" key="3">
    <source>
        <dbReference type="PROSITE" id="PS50250"/>
    </source>
</evidence>
<dbReference type="SUPFAM" id="SSF46785">
    <property type="entry name" value="Winged helix' DNA-binding domain"/>
    <property type="match status" value="1"/>
</dbReference>
<dbReference type="EMBL" id="KV453841">
    <property type="protein sequence ID" value="ODV92557.1"/>
    <property type="molecule type" value="Genomic_DNA"/>
</dbReference>
<gene>
    <name evidence="4" type="ORF">CANCADRAFT_88984</name>
</gene>
<dbReference type="GO" id="GO:0034515">
    <property type="term" value="C:proteasome storage granule"/>
    <property type="evidence" value="ECO:0007669"/>
    <property type="project" value="EnsemblFungi"/>
</dbReference>